<feature type="transmembrane region" description="Helical" evidence="17">
    <location>
        <begin position="178"/>
        <end position="197"/>
    </location>
</feature>
<keyword evidence="15 17" id="KW-0472">Membrane</keyword>
<feature type="transmembrane region" description="Helical" evidence="17">
    <location>
        <begin position="122"/>
        <end position="144"/>
    </location>
</feature>
<keyword evidence="5" id="KW-0633">Potassium transport</keyword>
<keyword evidence="16" id="KW-0739">Sodium transport</keyword>
<dbReference type="InterPro" id="IPR004837">
    <property type="entry name" value="NaCa_Exmemb"/>
</dbReference>
<keyword evidence="13" id="KW-0915">Sodium</keyword>
<evidence type="ECO:0000256" key="6">
    <source>
        <dbReference type="ARBA" id="ARBA00022568"/>
    </source>
</evidence>
<dbReference type="GO" id="GO:0015293">
    <property type="term" value="F:symporter activity"/>
    <property type="evidence" value="ECO:0007669"/>
    <property type="project" value="UniProtKB-KW"/>
</dbReference>
<evidence type="ECO:0000256" key="12">
    <source>
        <dbReference type="ARBA" id="ARBA00022989"/>
    </source>
</evidence>
<feature type="transmembrane region" description="Helical" evidence="17">
    <location>
        <begin position="564"/>
        <end position="588"/>
    </location>
</feature>
<gene>
    <name evidence="19" type="ORF">FF38_08221</name>
</gene>
<dbReference type="OMA" id="KDNEIDW"/>
<evidence type="ECO:0000259" key="18">
    <source>
        <dbReference type="Pfam" id="PF01699"/>
    </source>
</evidence>
<dbReference type="OrthoDB" id="2127281at2759"/>
<evidence type="ECO:0000256" key="2">
    <source>
        <dbReference type="ARBA" id="ARBA00005364"/>
    </source>
</evidence>
<dbReference type="GO" id="GO:0006874">
    <property type="term" value="P:intracellular calcium ion homeostasis"/>
    <property type="evidence" value="ECO:0007669"/>
    <property type="project" value="TreeGrafter"/>
</dbReference>
<feature type="transmembrane region" description="Helical" evidence="17">
    <location>
        <begin position="594"/>
        <end position="621"/>
    </location>
</feature>
<evidence type="ECO:0000313" key="20">
    <source>
        <dbReference type="Proteomes" id="UP000037069"/>
    </source>
</evidence>
<dbReference type="GO" id="GO:0008273">
    <property type="term" value="F:calcium, potassium:sodium antiporter activity"/>
    <property type="evidence" value="ECO:0007669"/>
    <property type="project" value="TreeGrafter"/>
</dbReference>
<keyword evidence="8" id="KW-0732">Signal</keyword>
<evidence type="ECO:0000256" key="3">
    <source>
        <dbReference type="ARBA" id="ARBA00022448"/>
    </source>
</evidence>
<dbReference type="Gene3D" id="1.20.1420.30">
    <property type="entry name" value="NCX, central ion-binding region"/>
    <property type="match status" value="4"/>
</dbReference>
<protein>
    <recommendedName>
        <fullName evidence="18">Sodium/calcium exchanger membrane region domain-containing protein</fullName>
    </recommendedName>
</protein>
<feature type="transmembrane region" description="Helical" evidence="17">
    <location>
        <begin position="784"/>
        <end position="805"/>
    </location>
</feature>
<dbReference type="Proteomes" id="UP000037069">
    <property type="component" value="Unassembled WGS sequence"/>
</dbReference>
<keyword evidence="20" id="KW-1185">Reference proteome</keyword>
<dbReference type="FunFam" id="1.20.1420.30:FF:000009">
    <property type="entry name" value="sodium/potassium/calcium exchanger 5 isoform X2"/>
    <property type="match status" value="2"/>
</dbReference>
<keyword evidence="11" id="KW-0630">Potassium</keyword>
<evidence type="ECO:0000313" key="19">
    <source>
        <dbReference type="EMBL" id="KNC25186.1"/>
    </source>
</evidence>
<feature type="transmembrane region" description="Helical" evidence="17">
    <location>
        <begin position="524"/>
        <end position="543"/>
    </location>
</feature>
<keyword evidence="7 17" id="KW-0812">Transmembrane</keyword>
<keyword evidence="12 17" id="KW-1133">Transmembrane helix</keyword>
<keyword evidence="6" id="KW-0109">Calcium transport</keyword>
<feature type="domain" description="Sodium/calcium exchanger membrane region" evidence="18">
    <location>
        <begin position="529"/>
        <end position="671"/>
    </location>
</feature>
<feature type="transmembrane region" description="Helical" evidence="17">
    <location>
        <begin position="817"/>
        <end position="839"/>
    </location>
</feature>
<feature type="transmembrane region" description="Helical" evidence="17">
    <location>
        <begin position="652"/>
        <end position="671"/>
    </location>
</feature>
<evidence type="ECO:0000256" key="17">
    <source>
        <dbReference type="SAM" id="Phobius"/>
    </source>
</evidence>
<name>A0A0L0BYW8_LUCCU</name>
<dbReference type="PANTHER" id="PTHR10846:SF73">
    <property type="entry name" value="SODIUM_CALCIUM EXCHANGER MEMBRANE REGION DOMAIN-CONTAINING PROTEIN"/>
    <property type="match status" value="1"/>
</dbReference>
<feature type="transmembrane region" description="Helical" evidence="17">
    <location>
        <begin position="440"/>
        <end position="462"/>
    </location>
</feature>
<dbReference type="EMBL" id="JRES01001143">
    <property type="protein sequence ID" value="KNC25186.1"/>
    <property type="molecule type" value="Genomic_DNA"/>
</dbReference>
<keyword evidence="10" id="KW-0769">Symport</keyword>
<sequence length="953" mass="108299">MALRYIKSKPFEVQPFVRSAHFENQTNCSLHAIDEYPEWFTDRPPRYDFIFYCSLITIYLFLAIAIVCDEYCVPSVERICYKFGLSYDVAGATVMALATSCPEFFINLYATFLTEGDMGVGTIVGSSVFNILAITACCCLYTGVDFSIDWWPISRDLLWYGGSVALLTIMLWDGFIYWWEAFILVILYIFNVTNLLLDRKCQEVVRNKERPCKLKCFVPLGEVKDFDSMEDPDNQEQPFDFNQWPQESPWKKFVWFLSYPLEGLFFLSIPNVRRACSHGSSCLSLLMSILWVSFLTYLCSWSITVIGYHLFIPDSVMGLVILAAGTSIPEAISSVIVTKKGYGSMAVCNAVGSNTVDILMCLGGPWLVKSLYFPTSSIRLAVSIISDGLVYTSACLLISALLLYISFMATRFQLGRSKEKNKNMLKTQNFFKQKWKKSKLILLTRLSLISVVLCLFYIRFLFMATPSTDLPAVNENSFDSLRIGRKILSLNNNEDKYQQGNCSKPAILEFPSDGFSPEQRRHGWIILHIVLMFYGFWFLAAICDDYLIPSIEQICSNFHIDRDVIGATVMAAAVSSPELFMNCIGTFITKGDIGVGTIVGSAVFNVLAVPACCGLFVASYLKLDWWPITRDCLIYLVSVIALLVILRDGRVFWYEALALIIAYFVYMLIMYHNQKMSRQAKDLLRRCGYYRPQYTEVTEFTALLSHRHESKFSLATEAYQHIEQGGIYSSHMMLYLEYQEREESIASPWSCEERAFVEFFFRWPITFLLWLTVPNSRKHHSLKYLTLILSIIWIAGISYLVAFVITIIGDTLHIPDAVMGLTILAAGMSIPEAVSSIIVTKQGQGSMGISNSLGSNTFDILLSLGLPWFIKSFFLPDIADQKLLLLNSANLMYAGILLLTSLLCLYLVFIWNKFTLNWCVGVSCMIMYIGFMALYVLVELNVFFPVNLPMCRH</sequence>
<dbReference type="Pfam" id="PF01699">
    <property type="entry name" value="Na_Ca_ex"/>
    <property type="match status" value="4"/>
</dbReference>
<feature type="domain" description="Sodium/calcium exchanger membrane region" evidence="18">
    <location>
        <begin position="784"/>
        <end position="934"/>
    </location>
</feature>
<feature type="transmembrane region" description="Helical" evidence="17">
    <location>
        <begin position="89"/>
        <end position="110"/>
    </location>
</feature>
<dbReference type="InterPro" id="IPR044880">
    <property type="entry name" value="NCX_ion-bd_dom_sf"/>
</dbReference>
<evidence type="ECO:0000256" key="16">
    <source>
        <dbReference type="ARBA" id="ARBA00023201"/>
    </source>
</evidence>
<comment type="similarity">
    <text evidence="2">Belongs to the Ca(2+):cation antiporter (CaCA) (TC 2.A.19) family. SLC24A subfamily.</text>
</comment>
<comment type="caution">
    <text evidence="19">The sequence shown here is derived from an EMBL/GenBank/DDBJ whole genome shotgun (WGS) entry which is preliminary data.</text>
</comment>
<evidence type="ECO:0000256" key="10">
    <source>
        <dbReference type="ARBA" id="ARBA00022847"/>
    </source>
</evidence>
<reference evidence="19 20" key="1">
    <citation type="journal article" date="2015" name="Nat. Commun.">
        <title>Lucilia cuprina genome unlocks parasitic fly biology to underpin future interventions.</title>
        <authorList>
            <person name="Anstead C.A."/>
            <person name="Korhonen P.K."/>
            <person name="Young N.D."/>
            <person name="Hall R.S."/>
            <person name="Jex A.R."/>
            <person name="Murali S.C."/>
            <person name="Hughes D.S."/>
            <person name="Lee S.F."/>
            <person name="Perry T."/>
            <person name="Stroehlein A.J."/>
            <person name="Ansell B.R."/>
            <person name="Breugelmans B."/>
            <person name="Hofmann A."/>
            <person name="Qu J."/>
            <person name="Dugan S."/>
            <person name="Lee S.L."/>
            <person name="Chao H."/>
            <person name="Dinh H."/>
            <person name="Han Y."/>
            <person name="Doddapaneni H.V."/>
            <person name="Worley K.C."/>
            <person name="Muzny D.M."/>
            <person name="Ioannidis P."/>
            <person name="Waterhouse R.M."/>
            <person name="Zdobnov E.M."/>
            <person name="James P.J."/>
            <person name="Bagnall N.H."/>
            <person name="Kotze A.C."/>
            <person name="Gibbs R.A."/>
            <person name="Richards S."/>
            <person name="Batterham P."/>
            <person name="Gasser R.B."/>
        </authorList>
    </citation>
    <scope>NUCLEOTIDE SEQUENCE [LARGE SCALE GENOMIC DNA]</scope>
    <source>
        <strain evidence="19 20">LS</strain>
        <tissue evidence="19">Full body</tissue>
    </source>
</reference>
<feature type="transmembrane region" description="Helical" evidence="17">
    <location>
        <begin position="346"/>
        <end position="368"/>
    </location>
</feature>
<feature type="transmembrane region" description="Helical" evidence="17">
    <location>
        <begin position="628"/>
        <end position="646"/>
    </location>
</feature>
<evidence type="ECO:0000256" key="8">
    <source>
        <dbReference type="ARBA" id="ARBA00022729"/>
    </source>
</evidence>
<accession>A0A0L0BYW8</accession>
<evidence type="ECO:0000256" key="5">
    <source>
        <dbReference type="ARBA" id="ARBA00022538"/>
    </source>
</evidence>
<keyword evidence="3" id="KW-0813">Transport</keyword>
<evidence type="ECO:0000256" key="11">
    <source>
        <dbReference type="ARBA" id="ARBA00022958"/>
    </source>
</evidence>
<dbReference type="InterPro" id="IPR004481">
    <property type="entry name" value="K/Na/Ca-exchanger"/>
</dbReference>
<keyword evidence="9" id="KW-0106">Calcium</keyword>
<feature type="transmembrane region" description="Helical" evidence="17">
    <location>
        <begin position="388"/>
        <end position="410"/>
    </location>
</feature>
<proteinExistence type="inferred from homology"/>
<feature type="transmembrane region" description="Helical" evidence="17">
    <location>
        <begin position="860"/>
        <end position="879"/>
    </location>
</feature>
<feature type="transmembrane region" description="Helical" evidence="17">
    <location>
        <begin position="283"/>
        <end position="310"/>
    </location>
</feature>
<dbReference type="NCBIfam" id="TIGR00367">
    <property type="entry name" value="calcium/sodium antiporter"/>
    <property type="match status" value="2"/>
</dbReference>
<evidence type="ECO:0000256" key="7">
    <source>
        <dbReference type="ARBA" id="ARBA00022692"/>
    </source>
</evidence>
<organism evidence="19 20">
    <name type="scientific">Lucilia cuprina</name>
    <name type="common">Green bottle fly</name>
    <name type="synonym">Australian sheep blowfly</name>
    <dbReference type="NCBI Taxonomy" id="7375"/>
    <lineage>
        <taxon>Eukaryota</taxon>
        <taxon>Metazoa</taxon>
        <taxon>Ecdysozoa</taxon>
        <taxon>Arthropoda</taxon>
        <taxon>Hexapoda</taxon>
        <taxon>Insecta</taxon>
        <taxon>Pterygota</taxon>
        <taxon>Neoptera</taxon>
        <taxon>Endopterygota</taxon>
        <taxon>Diptera</taxon>
        <taxon>Brachycera</taxon>
        <taxon>Muscomorpha</taxon>
        <taxon>Oestroidea</taxon>
        <taxon>Calliphoridae</taxon>
        <taxon>Luciliinae</taxon>
        <taxon>Lucilia</taxon>
    </lineage>
</organism>
<feature type="transmembrane region" description="Helical" evidence="17">
    <location>
        <begin position="891"/>
        <end position="911"/>
    </location>
</feature>
<evidence type="ECO:0000256" key="13">
    <source>
        <dbReference type="ARBA" id="ARBA00023053"/>
    </source>
</evidence>
<feature type="domain" description="Sodium/calcium exchanger membrane region" evidence="18">
    <location>
        <begin position="54"/>
        <end position="193"/>
    </location>
</feature>
<feature type="transmembrane region" description="Helical" evidence="17">
    <location>
        <begin position="316"/>
        <end position="337"/>
    </location>
</feature>
<dbReference type="AlphaFoldDB" id="A0A0L0BYW8"/>
<dbReference type="GO" id="GO:0005262">
    <property type="term" value="F:calcium channel activity"/>
    <property type="evidence" value="ECO:0007669"/>
    <property type="project" value="TreeGrafter"/>
</dbReference>
<dbReference type="GO" id="GO:0005886">
    <property type="term" value="C:plasma membrane"/>
    <property type="evidence" value="ECO:0007669"/>
    <property type="project" value="TreeGrafter"/>
</dbReference>
<keyword evidence="14" id="KW-0406">Ion transport</keyword>
<comment type="subcellular location">
    <subcellularLocation>
        <location evidence="1">Membrane</location>
        <topology evidence="1">Multi-pass membrane protein</topology>
    </subcellularLocation>
</comment>
<feature type="transmembrane region" description="Helical" evidence="17">
    <location>
        <begin position="49"/>
        <end position="68"/>
    </location>
</feature>
<dbReference type="PANTHER" id="PTHR10846">
    <property type="entry name" value="SODIUM/POTASSIUM/CALCIUM EXCHANGER"/>
    <property type="match status" value="1"/>
</dbReference>
<keyword evidence="4" id="KW-0050">Antiport</keyword>
<evidence type="ECO:0000256" key="14">
    <source>
        <dbReference type="ARBA" id="ARBA00023065"/>
    </source>
</evidence>
<evidence type="ECO:0000256" key="1">
    <source>
        <dbReference type="ARBA" id="ARBA00004141"/>
    </source>
</evidence>
<feature type="domain" description="Sodium/calcium exchanger membrane region" evidence="18">
    <location>
        <begin position="283"/>
        <end position="463"/>
    </location>
</feature>
<evidence type="ECO:0000256" key="15">
    <source>
        <dbReference type="ARBA" id="ARBA00023136"/>
    </source>
</evidence>
<evidence type="ECO:0000256" key="4">
    <source>
        <dbReference type="ARBA" id="ARBA00022449"/>
    </source>
</evidence>
<feature type="transmembrane region" description="Helical" evidence="17">
    <location>
        <begin position="918"/>
        <end position="938"/>
    </location>
</feature>
<evidence type="ECO:0000256" key="9">
    <source>
        <dbReference type="ARBA" id="ARBA00022837"/>
    </source>
</evidence>